<dbReference type="EMBL" id="UINC01106029">
    <property type="protein sequence ID" value="SVC70394.1"/>
    <property type="molecule type" value="Genomic_DNA"/>
</dbReference>
<dbReference type="AlphaFoldDB" id="A0A382PAG1"/>
<accession>A0A382PAG1</accession>
<sequence length="49" mass="5104">MSHDLARSVVLALIVGICGPALLAADDFSSDIVIELFTLDDSPVTEGDT</sequence>
<protein>
    <submittedName>
        <fullName evidence="1">Uncharacterized protein</fullName>
    </submittedName>
</protein>
<reference evidence="1" key="1">
    <citation type="submission" date="2018-05" db="EMBL/GenBank/DDBJ databases">
        <authorList>
            <person name="Lanie J.A."/>
            <person name="Ng W.-L."/>
            <person name="Kazmierczak K.M."/>
            <person name="Andrzejewski T.M."/>
            <person name="Davidsen T.M."/>
            <person name="Wayne K.J."/>
            <person name="Tettelin H."/>
            <person name="Glass J.I."/>
            <person name="Rusch D."/>
            <person name="Podicherti R."/>
            <person name="Tsui H.-C.T."/>
            <person name="Winkler M.E."/>
        </authorList>
    </citation>
    <scope>NUCLEOTIDE SEQUENCE</scope>
</reference>
<evidence type="ECO:0000313" key="1">
    <source>
        <dbReference type="EMBL" id="SVC70394.1"/>
    </source>
</evidence>
<organism evidence="1">
    <name type="scientific">marine metagenome</name>
    <dbReference type="NCBI Taxonomy" id="408172"/>
    <lineage>
        <taxon>unclassified sequences</taxon>
        <taxon>metagenomes</taxon>
        <taxon>ecological metagenomes</taxon>
    </lineage>
</organism>
<feature type="non-terminal residue" evidence="1">
    <location>
        <position position="49"/>
    </location>
</feature>
<gene>
    <name evidence="1" type="ORF">METZ01_LOCUS323248</name>
</gene>
<proteinExistence type="predicted"/>
<name>A0A382PAG1_9ZZZZ</name>